<gene>
    <name evidence="1" type="ORF">SAMN02910406_00808</name>
</gene>
<organism evidence="1 2">
    <name type="scientific">Ruminococcus albus</name>
    <dbReference type="NCBI Taxonomy" id="1264"/>
    <lineage>
        <taxon>Bacteria</taxon>
        <taxon>Bacillati</taxon>
        <taxon>Bacillota</taxon>
        <taxon>Clostridia</taxon>
        <taxon>Eubacteriales</taxon>
        <taxon>Oscillospiraceae</taxon>
        <taxon>Ruminococcus</taxon>
    </lineage>
</organism>
<sequence length="144" mass="17094">MSNSEHPHWGKEFQKAVFKWLESKPEYKGKFEMEVGLPIGKPEKDHFFDIVNKEERIVIECKRYTWTETGNVPSAKIRALNEAAFFLTFVDNTYTKYIVILKNYHDKKRESLAEYYVRTYRHLLGDIIVAEFDLDKNQLNIIKA</sequence>
<protein>
    <recommendedName>
        <fullName evidence="3">Restriction endonuclease type IV Mrr domain-containing protein</fullName>
    </recommendedName>
</protein>
<dbReference type="EMBL" id="FOKQ01000004">
    <property type="protein sequence ID" value="SFB90189.1"/>
    <property type="molecule type" value="Genomic_DNA"/>
</dbReference>
<dbReference type="AlphaFoldDB" id="A0A1I1EST5"/>
<dbReference type="Proteomes" id="UP000182192">
    <property type="component" value="Unassembled WGS sequence"/>
</dbReference>
<name>A0A1I1EST5_RUMAL</name>
<evidence type="ECO:0000313" key="1">
    <source>
        <dbReference type="EMBL" id="SFB90189.1"/>
    </source>
</evidence>
<accession>A0A1I1EST5</accession>
<dbReference type="OrthoDB" id="6384928at2"/>
<proteinExistence type="predicted"/>
<evidence type="ECO:0000313" key="2">
    <source>
        <dbReference type="Proteomes" id="UP000182192"/>
    </source>
</evidence>
<dbReference type="RefSeq" id="WP_074960219.1">
    <property type="nucleotide sequence ID" value="NZ_FOKQ01000004.1"/>
</dbReference>
<evidence type="ECO:0008006" key="3">
    <source>
        <dbReference type="Google" id="ProtNLM"/>
    </source>
</evidence>
<reference evidence="1 2" key="1">
    <citation type="submission" date="2016-10" db="EMBL/GenBank/DDBJ databases">
        <authorList>
            <person name="de Groot N.N."/>
        </authorList>
    </citation>
    <scope>NUCLEOTIDE SEQUENCE [LARGE SCALE GENOMIC DNA]</scope>
    <source>
        <strain evidence="1 2">AR67</strain>
    </source>
</reference>